<proteinExistence type="predicted"/>
<feature type="transmembrane region" description="Helical" evidence="1">
    <location>
        <begin position="274"/>
        <end position="295"/>
    </location>
</feature>
<gene>
    <name evidence="2" type="ORF">ACFO3O_05265</name>
</gene>
<keyword evidence="1" id="KW-0812">Transmembrane</keyword>
<feature type="transmembrane region" description="Helical" evidence="1">
    <location>
        <begin position="344"/>
        <end position="363"/>
    </location>
</feature>
<feature type="transmembrane region" description="Helical" evidence="1">
    <location>
        <begin position="41"/>
        <end position="64"/>
    </location>
</feature>
<evidence type="ECO:0008006" key="4">
    <source>
        <dbReference type="Google" id="ProtNLM"/>
    </source>
</evidence>
<name>A0ABV9HVK2_9FLAO</name>
<evidence type="ECO:0000313" key="3">
    <source>
        <dbReference type="Proteomes" id="UP001596043"/>
    </source>
</evidence>
<feature type="transmembrane region" description="Helical" evidence="1">
    <location>
        <begin position="99"/>
        <end position="117"/>
    </location>
</feature>
<dbReference type="Proteomes" id="UP001596043">
    <property type="component" value="Unassembled WGS sequence"/>
</dbReference>
<keyword evidence="3" id="KW-1185">Reference proteome</keyword>
<evidence type="ECO:0000256" key="1">
    <source>
        <dbReference type="SAM" id="Phobius"/>
    </source>
</evidence>
<sequence>MKKKIDLLASFGIYGIGLLSFLIIEILIIKQYSSTNIANWAFYKSTVILIGSFTLLGYGQVLLRDPRLIKTHFKRFVIRALMVSFFSTLLIFFVKDYSFKQALFIFLGIFLYGFLNYDSAASRANNKLWKSQFSKNFWRCFILLFLLVNFTEDIFLLFVMAFTVTLLLSYFFKGYEIESLSKEHEDISISQAEGLSRAFLIMSITLIFAVHGEQFVINLYGDEVASVHLFKYFAVVTPIALSLNGFLGFYLGPKIIRNTNSKSFTNYNSLCKKVWLFSFANTLVSSGVGLLFLLYYLDINFKDLDFFLIGTLSCIVFIRGIYVTNSVYVGIYGKKSELFAVAKYIGVFTILFLIAVVIALFLFSGIFTAQIIAILSLMNWLSRYVVSDVYAKRILNRETVV</sequence>
<accession>A0ABV9HVK2</accession>
<feature type="transmembrane region" description="Helical" evidence="1">
    <location>
        <begin position="307"/>
        <end position="332"/>
    </location>
</feature>
<dbReference type="RefSeq" id="WP_379977502.1">
    <property type="nucleotide sequence ID" value="NZ_JBHSFV010000002.1"/>
</dbReference>
<evidence type="ECO:0000313" key="2">
    <source>
        <dbReference type="EMBL" id="MFC4633304.1"/>
    </source>
</evidence>
<feature type="transmembrane region" description="Helical" evidence="1">
    <location>
        <begin position="232"/>
        <end position="253"/>
    </location>
</feature>
<protein>
    <recommendedName>
        <fullName evidence="4">Polysaccharide biosynthesis protein</fullName>
    </recommendedName>
</protein>
<organism evidence="2 3">
    <name type="scientific">Dokdonia ponticola</name>
    <dbReference type="NCBI Taxonomy" id="2041041"/>
    <lineage>
        <taxon>Bacteria</taxon>
        <taxon>Pseudomonadati</taxon>
        <taxon>Bacteroidota</taxon>
        <taxon>Flavobacteriia</taxon>
        <taxon>Flavobacteriales</taxon>
        <taxon>Flavobacteriaceae</taxon>
        <taxon>Dokdonia</taxon>
    </lineage>
</organism>
<dbReference type="EMBL" id="JBHSFV010000002">
    <property type="protein sequence ID" value="MFC4633304.1"/>
    <property type="molecule type" value="Genomic_DNA"/>
</dbReference>
<keyword evidence="1" id="KW-0472">Membrane</keyword>
<feature type="transmembrane region" description="Helical" evidence="1">
    <location>
        <begin position="369"/>
        <end position="386"/>
    </location>
</feature>
<keyword evidence="1" id="KW-1133">Transmembrane helix</keyword>
<feature type="transmembrane region" description="Helical" evidence="1">
    <location>
        <begin position="76"/>
        <end position="93"/>
    </location>
</feature>
<feature type="transmembrane region" description="Helical" evidence="1">
    <location>
        <begin position="7"/>
        <end position="29"/>
    </location>
</feature>
<comment type="caution">
    <text evidence="2">The sequence shown here is derived from an EMBL/GenBank/DDBJ whole genome shotgun (WGS) entry which is preliminary data.</text>
</comment>
<reference evidence="3" key="1">
    <citation type="journal article" date="2019" name="Int. J. Syst. Evol. Microbiol.">
        <title>The Global Catalogue of Microorganisms (GCM) 10K type strain sequencing project: providing services to taxonomists for standard genome sequencing and annotation.</title>
        <authorList>
            <consortium name="The Broad Institute Genomics Platform"/>
            <consortium name="The Broad Institute Genome Sequencing Center for Infectious Disease"/>
            <person name="Wu L."/>
            <person name="Ma J."/>
        </authorList>
    </citation>
    <scope>NUCLEOTIDE SEQUENCE [LARGE SCALE GENOMIC DNA]</scope>
    <source>
        <strain evidence="3">YJ-61-S</strain>
    </source>
</reference>